<evidence type="ECO:0000256" key="6">
    <source>
        <dbReference type="ARBA" id="ARBA00023295"/>
    </source>
</evidence>
<dbReference type="SMR" id="A0A1S4BRP6"/>
<evidence type="ECO:0000256" key="2">
    <source>
        <dbReference type="ARBA" id="ARBA00008834"/>
    </source>
</evidence>
<keyword evidence="7" id="KW-0961">Cell wall biogenesis/degradation</keyword>
<evidence type="ECO:0000256" key="3">
    <source>
        <dbReference type="ARBA" id="ARBA00022512"/>
    </source>
</evidence>
<organism evidence="9">
    <name type="scientific">Nicotiana tabacum</name>
    <name type="common">Common tobacco</name>
    <dbReference type="NCBI Taxonomy" id="4097"/>
    <lineage>
        <taxon>Eukaryota</taxon>
        <taxon>Viridiplantae</taxon>
        <taxon>Streptophyta</taxon>
        <taxon>Embryophyta</taxon>
        <taxon>Tracheophyta</taxon>
        <taxon>Spermatophyta</taxon>
        <taxon>Magnoliopsida</taxon>
        <taxon>eudicotyledons</taxon>
        <taxon>Gunneridae</taxon>
        <taxon>Pentapetalae</taxon>
        <taxon>asterids</taxon>
        <taxon>lamiids</taxon>
        <taxon>Solanales</taxon>
        <taxon>Solanaceae</taxon>
        <taxon>Nicotianoideae</taxon>
        <taxon>Nicotianeae</taxon>
        <taxon>Nicotiana</taxon>
    </lineage>
</organism>
<comment type="subcellular location">
    <subcellularLocation>
        <location evidence="1">Secreted</location>
        <location evidence="1">Cell wall</location>
    </subcellularLocation>
</comment>
<dbReference type="InterPro" id="IPR011050">
    <property type="entry name" value="Pectin_lyase_fold/virulence"/>
</dbReference>
<dbReference type="RefSeq" id="XP_016491557.1">
    <property type="nucleotide sequence ID" value="XM_016636071.1"/>
</dbReference>
<dbReference type="SUPFAM" id="SSF51126">
    <property type="entry name" value="Pectin lyase-like"/>
    <property type="match status" value="1"/>
</dbReference>
<comment type="similarity">
    <text evidence="2 8">Belongs to the glycosyl hydrolase 28 family.</text>
</comment>
<proteinExistence type="inferred from homology"/>
<dbReference type="InterPro" id="IPR000743">
    <property type="entry name" value="Glyco_hydro_28"/>
</dbReference>
<evidence type="ECO:0000256" key="7">
    <source>
        <dbReference type="ARBA" id="ARBA00023316"/>
    </source>
</evidence>
<keyword evidence="6 8" id="KW-0326">Glycosidase</keyword>
<evidence type="ECO:0000313" key="9">
    <source>
        <dbReference type="RefSeq" id="XP_016491557.1"/>
    </source>
</evidence>
<keyword evidence="5 8" id="KW-0378">Hydrolase</keyword>
<dbReference type="PaxDb" id="4097-A0A1S4BRP6"/>
<evidence type="ECO:0000256" key="5">
    <source>
        <dbReference type="ARBA" id="ARBA00022801"/>
    </source>
</evidence>
<dbReference type="OrthoDB" id="187139at2759"/>
<dbReference type="STRING" id="4097.A0A1S4BRP6"/>
<dbReference type="Pfam" id="PF00295">
    <property type="entry name" value="Glyco_hydro_28"/>
    <property type="match status" value="2"/>
</dbReference>
<evidence type="ECO:0000256" key="8">
    <source>
        <dbReference type="RuleBase" id="RU361169"/>
    </source>
</evidence>
<name>A0A1S4BRP6_TOBAC</name>
<dbReference type="GO" id="GO:0071555">
    <property type="term" value="P:cell wall organization"/>
    <property type="evidence" value="ECO:0007669"/>
    <property type="project" value="UniProtKB-KW"/>
</dbReference>
<dbReference type="AlphaFoldDB" id="A0A1S4BRP6"/>
<dbReference type="PANTHER" id="PTHR31375">
    <property type="match status" value="1"/>
</dbReference>
<dbReference type="InterPro" id="IPR012334">
    <property type="entry name" value="Pectin_lyas_fold"/>
</dbReference>
<evidence type="ECO:0000256" key="4">
    <source>
        <dbReference type="ARBA" id="ARBA00022525"/>
    </source>
</evidence>
<gene>
    <name evidence="9" type="primary">LOC107811187</name>
</gene>
<evidence type="ECO:0000256" key="1">
    <source>
        <dbReference type="ARBA" id="ARBA00004191"/>
    </source>
</evidence>
<reference evidence="9" key="1">
    <citation type="submission" date="2025-08" db="UniProtKB">
        <authorList>
            <consortium name="RefSeq"/>
        </authorList>
    </citation>
    <scope>IDENTIFICATION</scope>
</reference>
<keyword evidence="3" id="KW-0134">Cell wall</keyword>
<dbReference type="KEGG" id="nta:107811187"/>
<dbReference type="GO" id="GO:0004650">
    <property type="term" value="F:polygalacturonase activity"/>
    <property type="evidence" value="ECO:0007669"/>
    <property type="project" value="InterPro"/>
</dbReference>
<accession>A0A1S4BRP6</accession>
<protein>
    <submittedName>
        <fullName evidence="9">Polygalacturonase-like</fullName>
    </submittedName>
</protein>
<dbReference type="Gene3D" id="2.160.20.10">
    <property type="entry name" value="Single-stranded right-handed beta-helix, Pectin lyase-like"/>
    <property type="match status" value="1"/>
</dbReference>
<sequence>MVAKGGGQQLQRQWWRRTTAPTTGLAAAPWKNLGVVGKLPQLEALQLFDAGIGKEWEVVEEGFPQLKFLQLKFLEIRFNMTLKKTTEVLLRSVSVRHVQSNIYFGNSAQTHILIEKCNGFKVDSVMIESPGNSPNTDGIHIQSSQYVAITNSKISTGDDCISIGDYSSNVQRYNIQCGPGHGIRLSSHRCFAFLQPTGLTNPDIYRFLSSKSVGKGGNFAQVENIHVSNAFFYGTTNGARIKTWQVGRGYVRDVIFENLEFNSVKNPIIIDQNYCDVRGACKEMVIGVQISNVIYQNIFGTPSTAIAIKLNRSMSVPCIDITMQLIQLTSATAGTATPLLTVGMLMAKNIVLNLVLVSQNIEIFTLSQHLHDSANTNRQQFFVVCITRKGKEKTNKMKQTCQCCSTVLLYIQIFVLALI</sequence>
<dbReference type="GO" id="GO:0005975">
    <property type="term" value="P:carbohydrate metabolic process"/>
    <property type="evidence" value="ECO:0007669"/>
    <property type="project" value="InterPro"/>
</dbReference>
<keyword evidence="4" id="KW-0964">Secreted</keyword>